<protein>
    <submittedName>
        <fullName evidence="1">Uncharacterized protein</fullName>
    </submittedName>
</protein>
<keyword evidence="2" id="KW-1185">Reference proteome</keyword>
<accession>A0A4Y2DRZ9</accession>
<dbReference type="EMBL" id="BGPR01000425">
    <property type="protein sequence ID" value="GBM19521.1"/>
    <property type="molecule type" value="Genomic_DNA"/>
</dbReference>
<sequence length="90" mass="10163">MNTGVFNGVIRRHELKLHQPIQWIFCLLHFNELPLRHLFELKSSGSSSYTVDIGRSLKGCEKLPLVSFNSIECELPGIDPPTSVVIRNTS</sequence>
<name>A0A4Y2DRZ9_ARAVE</name>
<comment type="caution">
    <text evidence="1">The sequence shown here is derived from an EMBL/GenBank/DDBJ whole genome shotgun (WGS) entry which is preliminary data.</text>
</comment>
<dbReference type="Proteomes" id="UP000499080">
    <property type="component" value="Unassembled WGS sequence"/>
</dbReference>
<gene>
    <name evidence="1" type="ORF">AVEN_107992_1</name>
</gene>
<reference evidence="1 2" key="1">
    <citation type="journal article" date="2019" name="Sci. Rep.">
        <title>Orb-weaving spider Araneus ventricosus genome elucidates the spidroin gene catalogue.</title>
        <authorList>
            <person name="Kono N."/>
            <person name="Nakamura H."/>
            <person name="Ohtoshi R."/>
            <person name="Moran D.A.P."/>
            <person name="Shinohara A."/>
            <person name="Yoshida Y."/>
            <person name="Fujiwara M."/>
            <person name="Mori M."/>
            <person name="Tomita M."/>
            <person name="Arakawa K."/>
        </authorList>
    </citation>
    <scope>NUCLEOTIDE SEQUENCE [LARGE SCALE GENOMIC DNA]</scope>
</reference>
<organism evidence="1 2">
    <name type="scientific">Araneus ventricosus</name>
    <name type="common">Orbweaver spider</name>
    <name type="synonym">Epeira ventricosa</name>
    <dbReference type="NCBI Taxonomy" id="182803"/>
    <lineage>
        <taxon>Eukaryota</taxon>
        <taxon>Metazoa</taxon>
        <taxon>Ecdysozoa</taxon>
        <taxon>Arthropoda</taxon>
        <taxon>Chelicerata</taxon>
        <taxon>Arachnida</taxon>
        <taxon>Araneae</taxon>
        <taxon>Araneomorphae</taxon>
        <taxon>Entelegynae</taxon>
        <taxon>Araneoidea</taxon>
        <taxon>Araneidae</taxon>
        <taxon>Araneus</taxon>
    </lineage>
</organism>
<evidence type="ECO:0000313" key="2">
    <source>
        <dbReference type="Proteomes" id="UP000499080"/>
    </source>
</evidence>
<proteinExistence type="predicted"/>
<dbReference type="AlphaFoldDB" id="A0A4Y2DRZ9"/>
<evidence type="ECO:0000313" key="1">
    <source>
        <dbReference type="EMBL" id="GBM19521.1"/>
    </source>
</evidence>